<dbReference type="EMBL" id="CP011546">
    <property type="protein sequence ID" value="AKK10948.1"/>
    <property type="molecule type" value="Genomic_DNA"/>
</dbReference>
<name>A0A0G3HG66_9CORY</name>
<dbReference type="AlphaFoldDB" id="A0A0G3HG66"/>
<feature type="compositionally biased region" description="Low complexity" evidence="6">
    <location>
        <begin position="456"/>
        <end position="470"/>
    </location>
</feature>
<dbReference type="STRING" id="1072256.CUTER_04715"/>
<feature type="transmembrane region" description="Helical" evidence="7">
    <location>
        <begin position="6"/>
        <end position="31"/>
    </location>
</feature>
<protein>
    <submittedName>
        <fullName evidence="9">Small-conductance mechanosensitive channel</fullName>
    </submittedName>
</protein>
<evidence type="ECO:0000313" key="9">
    <source>
        <dbReference type="EMBL" id="AKK10948.1"/>
    </source>
</evidence>
<comment type="subcellular location">
    <subcellularLocation>
        <location evidence="1">Cell membrane</location>
    </subcellularLocation>
</comment>
<evidence type="ECO:0000256" key="3">
    <source>
        <dbReference type="ARBA" id="ARBA00022692"/>
    </source>
</evidence>
<dbReference type="SUPFAM" id="SSF50182">
    <property type="entry name" value="Sm-like ribonucleoproteins"/>
    <property type="match status" value="1"/>
</dbReference>
<proteinExistence type="predicted"/>
<dbReference type="InterPro" id="IPR045276">
    <property type="entry name" value="YbiO_bact"/>
</dbReference>
<keyword evidence="4 7" id="KW-1133">Transmembrane helix</keyword>
<feature type="compositionally biased region" description="Low complexity" evidence="6">
    <location>
        <begin position="324"/>
        <end position="333"/>
    </location>
</feature>
<feature type="transmembrane region" description="Helical" evidence="7">
    <location>
        <begin position="94"/>
        <end position="121"/>
    </location>
</feature>
<feature type="domain" description="Mechanosensitive ion channel MscS" evidence="8">
    <location>
        <begin position="110"/>
        <end position="168"/>
    </location>
</feature>
<reference evidence="9 10" key="1">
    <citation type="journal article" date="2015" name="Genome Announc.">
        <title>Virulence Factor Genes Detected in the Complete Genome Sequence of Corynebacterium uterequi DSM 45634, Isolated from the Uterus of a Maiden Mare.</title>
        <authorList>
            <person name="Ruckert C."/>
            <person name="Kriete M."/>
            <person name="Jaenicke S."/>
            <person name="Winkler A."/>
            <person name="Tauch A."/>
        </authorList>
    </citation>
    <scope>NUCLEOTIDE SEQUENCE [LARGE SCALE GENOMIC DNA]</scope>
    <source>
        <strain evidence="9 10">DSM 45634</strain>
    </source>
</reference>
<keyword evidence="3 7" id="KW-0812">Transmembrane</keyword>
<dbReference type="GO" id="GO:0008381">
    <property type="term" value="F:mechanosensitive monoatomic ion channel activity"/>
    <property type="evidence" value="ECO:0007669"/>
    <property type="project" value="InterPro"/>
</dbReference>
<evidence type="ECO:0000259" key="8">
    <source>
        <dbReference type="Pfam" id="PF00924"/>
    </source>
</evidence>
<sequence length="470" mass="50435">MLASYILHLVWSWLASTGINLALIIMLALLIPRAGRFAERVVKESVTYSQDEDESKSSLAFAGVGIYVAQIILYFVLTLAFLQQIGFSLAGAAIPATVVSAAVGFGAQSIIADFLAGFFVLSEKQYGVGDWVRFEGSGVKVEGTVISITMRATTIRTLAEETVTIPNSVARVCINASNYWSRAVVVMQVPLLGSRSPQEAAERAEQATRRALLAPDIAAELRDELIVQPATAVNPPTTVGMPWTVDMRFMIQVTAGSQWMVERAVRLAILEEFWEEYGSATTATGHVRETITRPAPTQQFHAVAPPPRAESNNSGRHRAEEDPAAAPEALQAPKPDTTPVPWHRAIVSSLRQVRTSTVWLLLTFAALLLVRILVISVEVEDGRQISGILAPPVFGLTTVEPTESTVESSEPVTSPTPEPQPSPEPVPPTTPASTPAPTTPNSSEAPPADAEPTRDSLTSTTTTPASPLPF</sequence>
<dbReference type="RefSeq" id="WP_052844033.1">
    <property type="nucleotide sequence ID" value="NZ_CP011546.1"/>
</dbReference>
<keyword evidence="2" id="KW-1003">Cell membrane</keyword>
<dbReference type="PANTHER" id="PTHR30460">
    <property type="entry name" value="MODERATE CONDUCTANCE MECHANOSENSITIVE CHANNEL YBIO"/>
    <property type="match status" value="1"/>
</dbReference>
<keyword evidence="10" id="KW-1185">Reference proteome</keyword>
<evidence type="ECO:0000256" key="5">
    <source>
        <dbReference type="ARBA" id="ARBA00023136"/>
    </source>
</evidence>
<evidence type="ECO:0000313" key="10">
    <source>
        <dbReference type="Proteomes" id="UP000035548"/>
    </source>
</evidence>
<dbReference type="InterPro" id="IPR010920">
    <property type="entry name" value="LSM_dom_sf"/>
</dbReference>
<evidence type="ECO:0000256" key="2">
    <source>
        <dbReference type="ARBA" id="ARBA00022475"/>
    </source>
</evidence>
<organism evidence="9 10">
    <name type="scientific">Corynebacterium uterequi</name>
    <dbReference type="NCBI Taxonomy" id="1072256"/>
    <lineage>
        <taxon>Bacteria</taxon>
        <taxon>Bacillati</taxon>
        <taxon>Actinomycetota</taxon>
        <taxon>Actinomycetes</taxon>
        <taxon>Mycobacteriales</taxon>
        <taxon>Corynebacteriaceae</taxon>
        <taxon>Corynebacterium</taxon>
    </lineage>
</organism>
<dbReference type="Gene3D" id="2.30.30.60">
    <property type="match status" value="1"/>
</dbReference>
<dbReference type="InterPro" id="IPR006685">
    <property type="entry name" value="MscS_channel_2nd"/>
</dbReference>
<keyword evidence="5 7" id="KW-0472">Membrane</keyword>
<dbReference type="PANTHER" id="PTHR30460:SF0">
    <property type="entry name" value="MODERATE CONDUCTANCE MECHANOSENSITIVE CHANNEL YBIO"/>
    <property type="match status" value="1"/>
</dbReference>
<dbReference type="KEGG" id="cut:CUTER_04715"/>
<feature type="region of interest" description="Disordered" evidence="6">
    <location>
        <begin position="301"/>
        <end position="337"/>
    </location>
</feature>
<evidence type="ECO:0000256" key="7">
    <source>
        <dbReference type="SAM" id="Phobius"/>
    </source>
</evidence>
<feature type="transmembrane region" description="Helical" evidence="7">
    <location>
        <begin position="59"/>
        <end position="82"/>
    </location>
</feature>
<evidence type="ECO:0000256" key="4">
    <source>
        <dbReference type="ARBA" id="ARBA00022989"/>
    </source>
</evidence>
<dbReference type="GO" id="GO:0005886">
    <property type="term" value="C:plasma membrane"/>
    <property type="evidence" value="ECO:0007669"/>
    <property type="project" value="UniProtKB-SubCell"/>
</dbReference>
<evidence type="ECO:0000256" key="6">
    <source>
        <dbReference type="SAM" id="MobiDB-lite"/>
    </source>
</evidence>
<reference evidence="10" key="2">
    <citation type="submission" date="2015-05" db="EMBL/GenBank/DDBJ databases">
        <title>Complete genome sequence of Corynebacterium uterequi DSM 45634, isolated from the uterus of a maiden mare.</title>
        <authorList>
            <person name="Ruckert C."/>
            <person name="Albersmeier A."/>
            <person name="Winkler A."/>
            <person name="Tauch A."/>
        </authorList>
    </citation>
    <scope>NUCLEOTIDE SEQUENCE [LARGE SCALE GENOMIC DNA]</scope>
    <source>
        <strain evidence="10">DSM 45634</strain>
    </source>
</reference>
<dbReference type="PATRIC" id="fig|1072256.5.peg.936"/>
<dbReference type="OrthoDB" id="4638917at2"/>
<dbReference type="Pfam" id="PF00924">
    <property type="entry name" value="MS_channel_2nd"/>
    <property type="match status" value="1"/>
</dbReference>
<feature type="compositionally biased region" description="Low complexity" evidence="6">
    <location>
        <begin position="431"/>
        <end position="448"/>
    </location>
</feature>
<dbReference type="InterPro" id="IPR023408">
    <property type="entry name" value="MscS_beta-dom_sf"/>
</dbReference>
<feature type="compositionally biased region" description="Low complexity" evidence="6">
    <location>
        <begin position="400"/>
        <end position="413"/>
    </location>
</feature>
<dbReference type="Gene3D" id="1.10.287.1260">
    <property type="match status" value="1"/>
</dbReference>
<accession>A0A0G3HG66</accession>
<gene>
    <name evidence="9" type="ORF">CUTER_04715</name>
</gene>
<dbReference type="Proteomes" id="UP000035548">
    <property type="component" value="Chromosome"/>
</dbReference>
<feature type="region of interest" description="Disordered" evidence="6">
    <location>
        <begin position="400"/>
        <end position="470"/>
    </location>
</feature>
<feature type="compositionally biased region" description="Pro residues" evidence="6">
    <location>
        <begin position="414"/>
        <end position="430"/>
    </location>
</feature>
<evidence type="ECO:0000256" key="1">
    <source>
        <dbReference type="ARBA" id="ARBA00004236"/>
    </source>
</evidence>